<keyword evidence="2" id="KW-1185">Reference proteome</keyword>
<name>A0A6H9WLK7_9MICO</name>
<gene>
    <name evidence="1" type="ORF">F8O04_12060</name>
</gene>
<protein>
    <submittedName>
        <fullName evidence="1">Uncharacterized protein</fullName>
    </submittedName>
</protein>
<dbReference type="RefSeq" id="WP_158029607.1">
    <property type="nucleotide sequence ID" value="NZ_BMHG01000001.1"/>
</dbReference>
<dbReference type="EMBL" id="WBJY01000002">
    <property type="protein sequence ID" value="KAB1648412.1"/>
    <property type="molecule type" value="Genomic_DNA"/>
</dbReference>
<evidence type="ECO:0000313" key="1">
    <source>
        <dbReference type="EMBL" id="KAB1648412.1"/>
    </source>
</evidence>
<comment type="caution">
    <text evidence="1">The sequence shown here is derived from an EMBL/GenBank/DDBJ whole genome shotgun (WGS) entry which is preliminary data.</text>
</comment>
<dbReference type="OrthoDB" id="37081at2"/>
<sequence>MDILGSGDVGNSGTGDVLSPLLAILTGPHREETEVLDPVTNRRETVKGIRAGLLDELQSEIAIGMQQGTGSAFGSRILVAAGPMDLSERISGDLTRDLIRLSTRIRFGPLSDTCRQWAEAFRASHPTAGEVAEWTATLESWIEDINMMLQPPTEREVTDPCPICAGEKVVTEDSVAPAVVLRYLQSRPIESAELVCHWCGPIAKGVNAIAATLRISSNAS</sequence>
<dbReference type="AlphaFoldDB" id="A0A6H9WLK7"/>
<proteinExistence type="predicted"/>
<organism evidence="1 2">
    <name type="scientific">Pseudoclavibacter endophyticus</name>
    <dbReference type="NCBI Taxonomy" id="1778590"/>
    <lineage>
        <taxon>Bacteria</taxon>
        <taxon>Bacillati</taxon>
        <taxon>Actinomycetota</taxon>
        <taxon>Actinomycetes</taxon>
        <taxon>Micrococcales</taxon>
        <taxon>Microbacteriaceae</taxon>
        <taxon>Pseudoclavibacter</taxon>
    </lineage>
</organism>
<reference evidence="1 2" key="1">
    <citation type="submission" date="2019-09" db="EMBL/GenBank/DDBJ databases">
        <title>Phylogeny of genus Pseudoclavibacter and closely related genus.</title>
        <authorList>
            <person name="Li Y."/>
        </authorList>
    </citation>
    <scope>NUCLEOTIDE SEQUENCE [LARGE SCALE GENOMIC DNA]</scope>
    <source>
        <strain evidence="1 2">EGI 60007</strain>
    </source>
</reference>
<evidence type="ECO:0000313" key="2">
    <source>
        <dbReference type="Proteomes" id="UP000431744"/>
    </source>
</evidence>
<accession>A0A6H9WLK7</accession>
<dbReference type="Proteomes" id="UP000431744">
    <property type="component" value="Unassembled WGS sequence"/>
</dbReference>